<keyword evidence="1" id="KW-1133">Transmembrane helix</keyword>
<keyword evidence="3" id="KW-1185">Reference proteome</keyword>
<proteinExistence type="predicted"/>
<evidence type="ECO:0000313" key="3">
    <source>
        <dbReference type="Proteomes" id="UP001177212"/>
    </source>
</evidence>
<reference evidence="2" key="1">
    <citation type="submission" date="2023-07" db="EMBL/GenBank/DDBJ databases">
        <title>Genome content predicts the carbon catabolic preferences of heterotrophic bacteria.</title>
        <authorList>
            <person name="Gralka M."/>
        </authorList>
    </citation>
    <scope>NUCLEOTIDE SEQUENCE</scope>
    <source>
        <strain evidence="2">4G09</strain>
    </source>
</reference>
<accession>A0ABT9FDU0</accession>
<sequence>MNLGHWDKAIIKSIFYTAFLVLLYAAYEIGIPSNLDIIAGFGMLSLIFLGAYLLISIVGWLFIGFPVHWLICKYSNGNYLFYIFVALTFTLALYYWFSVLEIAIVYGSFALVQALIFRYYAYK</sequence>
<dbReference type="Proteomes" id="UP001177212">
    <property type="component" value="Unassembled WGS sequence"/>
</dbReference>
<feature type="transmembrane region" description="Helical" evidence="1">
    <location>
        <begin position="103"/>
        <end position="121"/>
    </location>
</feature>
<protein>
    <submittedName>
        <fullName evidence="2">Uncharacterized protein</fullName>
    </submittedName>
</protein>
<feature type="transmembrane region" description="Helical" evidence="1">
    <location>
        <begin position="79"/>
        <end position="97"/>
    </location>
</feature>
<keyword evidence="1" id="KW-0472">Membrane</keyword>
<feature type="transmembrane region" description="Helical" evidence="1">
    <location>
        <begin position="9"/>
        <end position="27"/>
    </location>
</feature>
<keyword evidence="1" id="KW-0812">Transmembrane</keyword>
<dbReference type="RefSeq" id="WP_305471978.1">
    <property type="nucleotide sequence ID" value="NZ_JAUYVT010000007.1"/>
</dbReference>
<name>A0ABT9FDU0_9GAMM</name>
<comment type="caution">
    <text evidence="2">The sequence shown here is derived from an EMBL/GenBank/DDBJ whole genome shotgun (WGS) entry which is preliminary data.</text>
</comment>
<feature type="transmembrane region" description="Helical" evidence="1">
    <location>
        <begin position="39"/>
        <end position="67"/>
    </location>
</feature>
<organism evidence="2 3">
    <name type="scientific">Pseudoalteromonas marina</name>
    <dbReference type="NCBI Taxonomy" id="267375"/>
    <lineage>
        <taxon>Bacteria</taxon>
        <taxon>Pseudomonadati</taxon>
        <taxon>Pseudomonadota</taxon>
        <taxon>Gammaproteobacteria</taxon>
        <taxon>Alteromonadales</taxon>
        <taxon>Pseudoalteromonadaceae</taxon>
        <taxon>Pseudoalteromonas</taxon>
    </lineage>
</organism>
<dbReference type="EMBL" id="JAUYVT010000007">
    <property type="protein sequence ID" value="MDP2564854.1"/>
    <property type="molecule type" value="Genomic_DNA"/>
</dbReference>
<evidence type="ECO:0000256" key="1">
    <source>
        <dbReference type="SAM" id="Phobius"/>
    </source>
</evidence>
<gene>
    <name evidence="2" type="ORF">Q8W34_09430</name>
</gene>
<evidence type="ECO:0000313" key="2">
    <source>
        <dbReference type="EMBL" id="MDP2564854.1"/>
    </source>
</evidence>